<keyword evidence="6 10" id="KW-0443">Lipid metabolism</keyword>
<keyword evidence="3 10" id="KW-0444">Lipid biosynthesis</keyword>
<keyword evidence="5" id="KW-0677">Repeat</keyword>
<dbReference type="InterPro" id="IPR016270">
    <property type="entry name" value="PGS1"/>
</dbReference>
<evidence type="ECO:0000256" key="10">
    <source>
        <dbReference type="RuleBase" id="RU365024"/>
    </source>
</evidence>
<keyword evidence="10" id="KW-0067">ATP-binding</keyword>
<feature type="signal peptide" evidence="11">
    <location>
        <begin position="1"/>
        <end position="15"/>
    </location>
</feature>
<dbReference type="UniPathway" id="UPA00084">
    <property type="reaction ID" value="UER00503"/>
</dbReference>
<dbReference type="Gene3D" id="3.30.870.10">
    <property type="entry name" value="Endonuclease Chain A"/>
    <property type="match status" value="2"/>
</dbReference>
<dbReference type="PROSITE" id="PS50035">
    <property type="entry name" value="PLD"/>
    <property type="match status" value="1"/>
</dbReference>
<dbReference type="PANTHER" id="PTHR12586">
    <property type="entry name" value="CDP-DIACYLGLYCEROL--SERINE O-PHOSPHATIDYLTRANSFERASE"/>
    <property type="match status" value="1"/>
</dbReference>
<protein>
    <recommendedName>
        <fullName evidence="10">CDP-diacylglycerol--glycerol-3-phosphate 3-phosphatidyltransferase</fullName>
        <ecNumber evidence="10">2.7.8.5</ecNumber>
    </recommendedName>
</protein>
<comment type="pathway">
    <text evidence="1 10">Phospholipid metabolism; phosphatidylglycerol biosynthesis; phosphatidylglycerol from CDP-diacylglycerol: step 1/2.</text>
</comment>
<comment type="similarity">
    <text evidence="2 10">Belongs to the CDP-alcohol phosphatidyltransferase class-II family.</text>
</comment>
<gene>
    <name evidence="13" type="ORF">STCU_09094</name>
</gene>
<comment type="subcellular location">
    <subcellularLocation>
        <location evidence="10">Mitochondrion</location>
    </subcellularLocation>
</comment>
<dbReference type="GO" id="GO:0032049">
    <property type="term" value="P:cardiolipin biosynthetic process"/>
    <property type="evidence" value="ECO:0007669"/>
    <property type="project" value="InterPro"/>
</dbReference>
<feature type="chain" id="PRO_5012271832" description="CDP-diacylglycerol--glycerol-3-phosphate 3-phosphatidyltransferase" evidence="11">
    <location>
        <begin position="16"/>
        <end position="651"/>
    </location>
</feature>
<dbReference type="EC" id="2.7.8.5" evidence="10"/>
<accession>S9TUK2</accession>
<dbReference type="AlphaFoldDB" id="S9TUK2"/>
<dbReference type="GO" id="GO:0005739">
    <property type="term" value="C:mitochondrion"/>
    <property type="evidence" value="ECO:0007669"/>
    <property type="project" value="UniProtKB-SubCell"/>
</dbReference>
<evidence type="ECO:0000256" key="3">
    <source>
        <dbReference type="ARBA" id="ARBA00022516"/>
    </source>
</evidence>
<evidence type="ECO:0000256" key="6">
    <source>
        <dbReference type="ARBA" id="ARBA00023098"/>
    </source>
</evidence>
<dbReference type="SMART" id="SM00155">
    <property type="entry name" value="PLDc"/>
    <property type="match status" value="2"/>
</dbReference>
<keyword evidence="11" id="KW-0732">Signal</keyword>
<dbReference type="CDD" id="cd09137">
    <property type="entry name" value="PLDc_PGS1_euk_2"/>
    <property type="match status" value="1"/>
</dbReference>
<evidence type="ECO:0000256" key="7">
    <source>
        <dbReference type="ARBA" id="ARBA00023209"/>
    </source>
</evidence>
<evidence type="ECO:0000313" key="14">
    <source>
        <dbReference type="Proteomes" id="UP000015354"/>
    </source>
</evidence>
<dbReference type="Proteomes" id="UP000015354">
    <property type="component" value="Unassembled WGS sequence"/>
</dbReference>
<comment type="caution">
    <text evidence="13">The sequence shown here is derived from an EMBL/GenBank/DDBJ whole genome shotgun (WGS) entry which is preliminary data.</text>
</comment>
<keyword evidence="8 10" id="KW-1208">Phospholipid metabolism</keyword>
<evidence type="ECO:0000256" key="4">
    <source>
        <dbReference type="ARBA" id="ARBA00022679"/>
    </source>
</evidence>
<evidence type="ECO:0000259" key="12">
    <source>
        <dbReference type="PROSITE" id="PS50035"/>
    </source>
</evidence>
<dbReference type="EMBL" id="ATMH01009094">
    <property type="protein sequence ID" value="EPY20239.1"/>
    <property type="molecule type" value="Genomic_DNA"/>
</dbReference>
<comment type="catalytic activity">
    <reaction evidence="9 10">
        <text>a CDP-1,2-diacyl-sn-glycerol + sn-glycerol 3-phosphate = a 1,2-diacyl-sn-glycero-3-phospho-(1'-sn-glycero-3'-phosphate) + CMP + H(+)</text>
        <dbReference type="Rhea" id="RHEA:12593"/>
        <dbReference type="ChEBI" id="CHEBI:15378"/>
        <dbReference type="ChEBI" id="CHEBI:57597"/>
        <dbReference type="ChEBI" id="CHEBI:58332"/>
        <dbReference type="ChEBI" id="CHEBI:60110"/>
        <dbReference type="ChEBI" id="CHEBI:60377"/>
        <dbReference type="EC" id="2.7.8.5"/>
    </reaction>
</comment>
<evidence type="ECO:0000256" key="5">
    <source>
        <dbReference type="ARBA" id="ARBA00022737"/>
    </source>
</evidence>
<dbReference type="SUPFAM" id="SSF56024">
    <property type="entry name" value="Phospholipase D/nuclease"/>
    <property type="match status" value="1"/>
</dbReference>
<evidence type="ECO:0000256" key="9">
    <source>
        <dbReference type="ARBA" id="ARBA00048586"/>
    </source>
</evidence>
<feature type="domain" description="PLD phosphodiesterase" evidence="12">
    <location>
        <begin position="243"/>
        <end position="270"/>
    </location>
</feature>
<organism evidence="13 14">
    <name type="scientific">Strigomonas culicis</name>
    <dbReference type="NCBI Taxonomy" id="28005"/>
    <lineage>
        <taxon>Eukaryota</taxon>
        <taxon>Discoba</taxon>
        <taxon>Euglenozoa</taxon>
        <taxon>Kinetoplastea</taxon>
        <taxon>Metakinetoplastina</taxon>
        <taxon>Trypanosomatida</taxon>
        <taxon>Trypanosomatidae</taxon>
        <taxon>Strigomonadinae</taxon>
        <taxon>Strigomonas</taxon>
    </lineage>
</organism>
<evidence type="ECO:0000256" key="2">
    <source>
        <dbReference type="ARBA" id="ARBA00010682"/>
    </source>
</evidence>
<dbReference type="GO" id="GO:0005524">
    <property type="term" value="F:ATP binding"/>
    <property type="evidence" value="ECO:0007669"/>
    <property type="project" value="UniProtKB-KW"/>
</dbReference>
<keyword evidence="10" id="KW-0547">Nucleotide-binding</keyword>
<keyword evidence="10" id="KW-0496">Mitochondrion</keyword>
<evidence type="ECO:0000256" key="8">
    <source>
        <dbReference type="ARBA" id="ARBA00023264"/>
    </source>
</evidence>
<keyword evidence="4 10" id="KW-0808">Transferase</keyword>
<name>S9TUK2_9TRYP</name>
<reference evidence="13 14" key="1">
    <citation type="journal article" date="2013" name="PLoS ONE">
        <title>Predicting the Proteins of Angomonas deanei, Strigomonas culicis and Their Respective Endosymbionts Reveals New Aspects of the Trypanosomatidae Family.</title>
        <authorList>
            <person name="Motta M.C."/>
            <person name="Martins A.C."/>
            <person name="de Souza S.S."/>
            <person name="Catta-Preta C.M."/>
            <person name="Silva R."/>
            <person name="Klein C.C."/>
            <person name="de Almeida L.G."/>
            <person name="de Lima Cunha O."/>
            <person name="Ciapina L.P."/>
            <person name="Brocchi M."/>
            <person name="Colabardini A.C."/>
            <person name="de Araujo Lima B."/>
            <person name="Machado C.R."/>
            <person name="de Almeida Soares C.M."/>
            <person name="Probst C.M."/>
            <person name="de Menezes C.B."/>
            <person name="Thompson C.E."/>
            <person name="Bartholomeu D.C."/>
            <person name="Gradia D.F."/>
            <person name="Pavoni D.P."/>
            <person name="Grisard E.C."/>
            <person name="Fantinatti-Garboggini F."/>
            <person name="Marchini F.K."/>
            <person name="Rodrigues-Luiz G.F."/>
            <person name="Wagner G."/>
            <person name="Goldman G.H."/>
            <person name="Fietto J.L."/>
            <person name="Elias M.C."/>
            <person name="Goldman M.H."/>
            <person name="Sagot M.F."/>
            <person name="Pereira M."/>
            <person name="Stoco P.H."/>
            <person name="de Mendonca-Neto R.P."/>
            <person name="Teixeira S.M."/>
            <person name="Maciel T.E."/>
            <person name="de Oliveira Mendes T.A."/>
            <person name="Urmenyi T.P."/>
            <person name="de Souza W."/>
            <person name="Schenkman S."/>
            <person name="de Vasconcelos A.T."/>
        </authorList>
    </citation>
    <scope>NUCLEOTIDE SEQUENCE [LARGE SCALE GENOMIC DNA]</scope>
</reference>
<dbReference type="InterPro" id="IPR001736">
    <property type="entry name" value="PLipase_D/transphosphatidylase"/>
</dbReference>
<evidence type="ECO:0000256" key="1">
    <source>
        <dbReference type="ARBA" id="ARBA00005042"/>
    </source>
</evidence>
<dbReference type="OrthoDB" id="10250191at2759"/>
<keyword evidence="14" id="KW-1185">Reference proteome</keyword>
<comment type="function">
    <text evidence="10">Functions in the biosynthesis of the anionic phospholipids phosphatidylglycerol and cardiolipin.</text>
</comment>
<proteinExistence type="inferred from homology"/>
<evidence type="ECO:0000313" key="13">
    <source>
        <dbReference type="EMBL" id="EPY20239.1"/>
    </source>
</evidence>
<dbReference type="GO" id="GO:0008444">
    <property type="term" value="F:CDP-diacylglycerol-glycerol-3-phosphate 3-phosphatidyltransferase activity"/>
    <property type="evidence" value="ECO:0007669"/>
    <property type="project" value="UniProtKB-EC"/>
</dbReference>
<dbReference type="PANTHER" id="PTHR12586:SF1">
    <property type="entry name" value="CDP-DIACYLGLYCEROL--GLYCEROL-3-PHOSPHATE 3-PHOSPHATIDYLTRANSFERASE, MITOCHONDRIAL"/>
    <property type="match status" value="1"/>
</dbReference>
<evidence type="ECO:0000256" key="11">
    <source>
        <dbReference type="SAM" id="SignalP"/>
    </source>
</evidence>
<keyword evidence="7 10" id="KW-0594">Phospholipid biosynthesis</keyword>
<sequence length="651" mass="71615">MLLLLVYFLVFCCSAAVVYTFFGDNSNVEVQKGCGIDLFSQHTAKDRQTLFGPADGERQCDGATAAARFAAADLPANQRAILALLEAHCCVFPAEARHVQVLGHPTKFYEELTRRILAAEHSILMSALYVGDGPLSKGFMHCIERKVQQKIENYEALRAQVPAGADAGFKPFVVNIVLDYNRMQDRHNLTTMRQLLALAHAANAQHGGDGPDARAVIDVRLHLFQNPCRWNRLFAPVGRAKEALGVQHTKLFVFDGRDVIFTGANLSDDYFSTRMDRYVVIERNPHIARWSADLVEVLSRVSHPVVTRDAFARAADGYPPLQQEPTTLLQRVARSLQPPQSPSGSPAQHRRSELVLLPNRCGCDPSTQTAAYAAACQRLLLDFAAAQQQASAAAVAEGFFSAAATAAYDTVLFPSVQFGRAGVFHDSQLVQRVLHQLGARDHLFLTSPYLNMYVNFVEEIIMDKSHLPGAPAAAGAAADGNPMQNCYFDAITASTETNGWKGQKGMAGYIPFFYLQLERAFYYLMKSYGCLDRVHLHEFSAKGLTFHAKGIWLLSRPRAGGPPPGAAAVVEAPYLVAYGSTNYGYRSVHKDVEAEVFLFTLDRELRAALQAELRELLAPSTLVEESRFVRGAAGRFQPVVSLLAQMGQDFL</sequence>